<feature type="domain" description="DUF4143" evidence="2">
    <location>
        <begin position="197"/>
        <end position="356"/>
    </location>
</feature>
<proteinExistence type="predicted"/>
<dbReference type="InterPro" id="IPR041682">
    <property type="entry name" value="AAA_14"/>
</dbReference>
<dbReference type="EMBL" id="RQYT01000032">
    <property type="protein sequence ID" value="RRD48691.1"/>
    <property type="molecule type" value="Genomic_DNA"/>
</dbReference>
<dbReference type="GO" id="GO:0005524">
    <property type="term" value="F:ATP binding"/>
    <property type="evidence" value="ECO:0007669"/>
    <property type="project" value="UniProtKB-KW"/>
</dbReference>
<dbReference type="InterPro" id="IPR036390">
    <property type="entry name" value="WH_DNA-bd_sf"/>
</dbReference>
<evidence type="ECO:0000259" key="2">
    <source>
        <dbReference type="Pfam" id="PF13635"/>
    </source>
</evidence>
<dbReference type="SUPFAM" id="SSF46785">
    <property type="entry name" value="Winged helix' DNA-binding domain"/>
    <property type="match status" value="1"/>
</dbReference>
<organism evidence="3 4">
    <name type="scientific">Arachnia propionica</name>
    <dbReference type="NCBI Taxonomy" id="1750"/>
    <lineage>
        <taxon>Bacteria</taxon>
        <taxon>Bacillati</taxon>
        <taxon>Actinomycetota</taxon>
        <taxon>Actinomycetes</taxon>
        <taxon>Propionibacteriales</taxon>
        <taxon>Propionibacteriaceae</taxon>
        <taxon>Arachnia</taxon>
    </lineage>
</organism>
<feature type="domain" description="AAA" evidence="1">
    <location>
        <begin position="20"/>
        <end position="138"/>
    </location>
</feature>
<name>A0A3P1WR07_9ACTN</name>
<evidence type="ECO:0000259" key="1">
    <source>
        <dbReference type="Pfam" id="PF13173"/>
    </source>
</evidence>
<sequence length="408" mass="44970">MELVPRHLLDRLTELLQFSPVVVVEGARQVGKSTLAAMLGGEGNTMQVTMDDPLARQLAREDPIGFLQQAGERRLVIDEVQRSPELVLPLKYIVDSDPRPGRFILTGSANLLRVPGAEDSLAGRALTVRLQPFSQGEVEQRRDDWVTFVAGLPETSPPGDRAELVRRVAVGGYPRVQQLSESSRQIWLRDYVDRLLERDSADLGTLQVPVLRRLLGLITSSTGGELVQERLAETLGISRPTVRRYLDVLESLFLIRLIPAWSRSLTRRQVSRPKIQVTDSGLAAALLGLGAEHLAAMSGAEHFGMLLECFVVNELLRQQGWGTTTCELSHYRDRHGGEVDLIIETPTGIIAVEVKTAVSPTQAHFRHLIALRERLGDEFLAGVVLNSVTSARAGDRLWALPVSSLWGG</sequence>
<comment type="caution">
    <text evidence="3">The sequence shown here is derived from an EMBL/GenBank/DDBJ whole genome shotgun (WGS) entry which is preliminary data.</text>
</comment>
<reference evidence="3 4" key="1">
    <citation type="submission" date="2018-11" db="EMBL/GenBank/DDBJ databases">
        <title>Genomes From Bacteria Associated with the Canine Oral Cavity: a Test Case for Automated Genome-Based Taxonomic Assignment.</title>
        <authorList>
            <person name="Coil D.A."/>
            <person name="Jospin G."/>
            <person name="Darling A.E."/>
            <person name="Wallis C."/>
            <person name="Davis I.J."/>
            <person name="Harris S."/>
            <person name="Eisen J.A."/>
            <person name="Holcombe L.J."/>
            <person name="O'Flynn C."/>
        </authorList>
    </citation>
    <scope>NUCLEOTIDE SEQUENCE [LARGE SCALE GENOMIC DNA]</scope>
    <source>
        <strain evidence="3 4">OH2822_COT-296</strain>
    </source>
</reference>
<dbReference type="InterPro" id="IPR025420">
    <property type="entry name" value="DUF4143"/>
</dbReference>
<dbReference type="Proteomes" id="UP000280935">
    <property type="component" value="Unassembled WGS sequence"/>
</dbReference>
<gene>
    <name evidence="3" type="ORF">EII35_11630</name>
</gene>
<accession>A0A3P1WR07</accession>
<dbReference type="SUPFAM" id="SSF52540">
    <property type="entry name" value="P-loop containing nucleoside triphosphate hydrolases"/>
    <property type="match status" value="1"/>
</dbReference>
<protein>
    <submittedName>
        <fullName evidence="3">ATP-binding protein</fullName>
    </submittedName>
</protein>
<evidence type="ECO:0000313" key="3">
    <source>
        <dbReference type="EMBL" id="RRD48691.1"/>
    </source>
</evidence>
<keyword evidence="3" id="KW-0067">ATP-binding</keyword>
<dbReference type="AlphaFoldDB" id="A0A3P1WR07"/>
<dbReference type="PANTHER" id="PTHR43566:SF2">
    <property type="entry name" value="DUF4143 DOMAIN-CONTAINING PROTEIN"/>
    <property type="match status" value="1"/>
</dbReference>
<dbReference type="RefSeq" id="WP_125228637.1">
    <property type="nucleotide sequence ID" value="NZ_RQYT01000032.1"/>
</dbReference>
<evidence type="ECO:0000313" key="4">
    <source>
        <dbReference type="Proteomes" id="UP000280935"/>
    </source>
</evidence>
<dbReference type="Pfam" id="PF13635">
    <property type="entry name" value="DUF4143"/>
    <property type="match status" value="1"/>
</dbReference>
<dbReference type="InterPro" id="IPR027417">
    <property type="entry name" value="P-loop_NTPase"/>
</dbReference>
<dbReference type="Pfam" id="PF13173">
    <property type="entry name" value="AAA_14"/>
    <property type="match status" value="1"/>
</dbReference>
<keyword evidence="3" id="KW-0547">Nucleotide-binding</keyword>
<dbReference type="PANTHER" id="PTHR43566">
    <property type="entry name" value="CONSERVED PROTEIN"/>
    <property type="match status" value="1"/>
</dbReference>
<dbReference type="OrthoDB" id="128089at2"/>